<dbReference type="EMBL" id="CH476630">
    <property type="protein sequence ID" value="EDN91886.1"/>
    <property type="molecule type" value="Genomic_DNA"/>
</dbReference>
<dbReference type="GeneID" id="5487170"/>
<gene>
    <name evidence="2" type="ORF">SS1G_07747</name>
</gene>
<feature type="compositionally biased region" description="Basic and acidic residues" evidence="1">
    <location>
        <begin position="7"/>
        <end position="20"/>
    </location>
</feature>
<sequence>MADVDGEENRKPNIGSEKRRYVPFSMEEDAKSVAKQENRESTD</sequence>
<dbReference type="RefSeq" id="XP_001591122.1">
    <property type="nucleotide sequence ID" value="XM_001591072.1"/>
</dbReference>
<dbReference type="AlphaFoldDB" id="A7EQZ4"/>
<name>A7EQZ4_SCLS1</name>
<evidence type="ECO:0000313" key="2">
    <source>
        <dbReference type="EMBL" id="EDN91886.1"/>
    </source>
</evidence>
<organism evidence="2 3">
    <name type="scientific">Sclerotinia sclerotiorum (strain ATCC 18683 / 1980 / Ss-1)</name>
    <name type="common">White mold</name>
    <name type="synonym">Whetzelinia sclerotiorum</name>
    <dbReference type="NCBI Taxonomy" id="665079"/>
    <lineage>
        <taxon>Eukaryota</taxon>
        <taxon>Fungi</taxon>
        <taxon>Dikarya</taxon>
        <taxon>Ascomycota</taxon>
        <taxon>Pezizomycotina</taxon>
        <taxon>Leotiomycetes</taxon>
        <taxon>Helotiales</taxon>
        <taxon>Sclerotiniaceae</taxon>
        <taxon>Sclerotinia</taxon>
    </lineage>
</organism>
<reference evidence="3" key="1">
    <citation type="journal article" date="2011" name="PLoS Genet.">
        <title>Genomic analysis of the necrotrophic fungal pathogens Sclerotinia sclerotiorum and Botrytis cinerea.</title>
        <authorList>
            <person name="Amselem J."/>
            <person name="Cuomo C.A."/>
            <person name="van Kan J.A."/>
            <person name="Viaud M."/>
            <person name="Benito E.P."/>
            <person name="Couloux A."/>
            <person name="Coutinho P.M."/>
            <person name="de Vries R.P."/>
            <person name="Dyer P.S."/>
            <person name="Fillinger S."/>
            <person name="Fournier E."/>
            <person name="Gout L."/>
            <person name="Hahn M."/>
            <person name="Kohn L."/>
            <person name="Lapalu N."/>
            <person name="Plummer K.M."/>
            <person name="Pradier J.M."/>
            <person name="Quevillon E."/>
            <person name="Sharon A."/>
            <person name="Simon A."/>
            <person name="ten Have A."/>
            <person name="Tudzynski B."/>
            <person name="Tudzynski P."/>
            <person name="Wincker P."/>
            <person name="Andrew M."/>
            <person name="Anthouard V."/>
            <person name="Beever R.E."/>
            <person name="Beffa R."/>
            <person name="Benoit I."/>
            <person name="Bouzid O."/>
            <person name="Brault B."/>
            <person name="Chen Z."/>
            <person name="Choquer M."/>
            <person name="Collemare J."/>
            <person name="Cotton P."/>
            <person name="Danchin E.G."/>
            <person name="Da Silva C."/>
            <person name="Gautier A."/>
            <person name="Giraud C."/>
            <person name="Giraud T."/>
            <person name="Gonzalez C."/>
            <person name="Grossetete S."/>
            <person name="Guldener U."/>
            <person name="Henrissat B."/>
            <person name="Howlett B.J."/>
            <person name="Kodira C."/>
            <person name="Kretschmer M."/>
            <person name="Lappartient A."/>
            <person name="Leroch M."/>
            <person name="Levis C."/>
            <person name="Mauceli E."/>
            <person name="Neuveglise C."/>
            <person name="Oeser B."/>
            <person name="Pearson M."/>
            <person name="Poulain J."/>
            <person name="Poussereau N."/>
            <person name="Quesneville H."/>
            <person name="Rascle C."/>
            <person name="Schumacher J."/>
            <person name="Segurens B."/>
            <person name="Sexton A."/>
            <person name="Silva E."/>
            <person name="Sirven C."/>
            <person name="Soanes D.M."/>
            <person name="Talbot N.J."/>
            <person name="Templeton M."/>
            <person name="Yandava C."/>
            <person name="Yarden O."/>
            <person name="Zeng Q."/>
            <person name="Rollins J.A."/>
            <person name="Lebrun M.H."/>
            <person name="Dickman M."/>
        </authorList>
    </citation>
    <scope>NUCLEOTIDE SEQUENCE [LARGE SCALE GENOMIC DNA]</scope>
    <source>
        <strain evidence="3">ATCC 18683 / 1980 / Ss-1</strain>
    </source>
</reference>
<dbReference type="Proteomes" id="UP000001312">
    <property type="component" value="Unassembled WGS sequence"/>
</dbReference>
<protein>
    <submittedName>
        <fullName evidence="2">Uncharacterized protein</fullName>
    </submittedName>
</protein>
<proteinExistence type="predicted"/>
<dbReference type="InParanoid" id="A7EQZ4"/>
<feature type="compositionally biased region" description="Basic and acidic residues" evidence="1">
    <location>
        <begin position="28"/>
        <end position="43"/>
    </location>
</feature>
<feature type="region of interest" description="Disordered" evidence="1">
    <location>
        <begin position="1"/>
        <end position="43"/>
    </location>
</feature>
<evidence type="ECO:0000313" key="3">
    <source>
        <dbReference type="Proteomes" id="UP000001312"/>
    </source>
</evidence>
<dbReference type="KEGG" id="ssl:SS1G_07747"/>
<evidence type="ECO:0000256" key="1">
    <source>
        <dbReference type="SAM" id="MobiDB-lite"/>
    </source>
</evidence>
<accession>A7EQZ4</accession>
<keyword evidence="3" id="KW-1185">Reference proteome</keyword>